<gene>
    <name evidence="1" type="ORF">S03H2_26450</name>
</gene>
<feature type="non-terminal residue" evidence="1">
    <location>
        <position position="1"/>
    </location>
</feature>
<dbReference type="EMBL" id="BARU01015347">
    <property type="protein sequence ID" value="GAH50923.1"/>
    <property type="molecule type" value="Genomic_DNA"/>
</dbReference>
<proteinExistence type="predicted"/>
<dbReference type="AlphaFoldDB" id="X1I039"/>
<reference evidence="1" key="1">
    <citation type="journal article" date="2014" name="Front. Microbiol.">
        <title>High frequency of phylogenetically diverse reductive dehalogenase-homologous genes in deep subseafloor sedimentary metagenomes.</title>
        <authorList>
            <person name="Kawai M."/>
            <person name="Futagami T."/>
            <person name="Toyoda A."/>
            <person name="Takaki Y."/>
            <person name="Nishi S."/>
            <person name="Hori S."/>
            <person name="Arai W."/>
            <person name="Tsubouchi T."/>
            <person name="Morono Y."/>
            <person name="Uchiyama I."/>
            <person name="Ito T."/>
            <person name="Fujiyama A."/>
            <person name="Inagaki F."/>
            <person name="Takami H."/>
        </authorList>
    </citation>
    <scope>NUCLEOTIDE SEQUENCE</scope>
    <source>
        <strain evidence="1">Expedition CK06-06</strain>
    </source>
</reference>
<name>X1I039_9ZZZZ</name>
<organism evidence="1">
    <name type="scientific">marine sediment metagenome</name>
    <dbReference type="NCBI Taxonomy" id="412755"/>
    <lineage>
        <taxon>unclassified sequences</taxon>
        <taxon>metagenomes</taxon>
        <taxon>ecological metagenomes</taxon>
    </lineage>
</organism>
<evidence type="ECO:0000313" key="1">
    <source>
        <dbReference type="EMBL" id="GAH50923.1"/>
    </source>
</evidence>
<protein>
    <submittedName>
        <fullName evidence="1">Uncharacterized protein</fullName>
    </submittedName>
</protein>
<accession>X1I039</accession>
<comment type="caution">
    <text evidence="1">The sequence shown here is derived from an EMBL/GenBank/DDBJ whole genome shotgun (WGS) entry which is preliminary data.</text>
</comment>
<sequence>PVLMQSAELESRLGLSQRSRLRFKRLLNPGFSHPIRIEGAPETCPPAT</sequence>